<protein>
    <submittedName>
        <fullName evidence="1">Uncharacterized protein</fullName>
    </submittedName>
</protein>
<dbReference type="EMBL" id="CAJOBJ010359121">
    <property type="protein sequence ID" value="CAF5216787.1"/>
    <property type="molecule type" value="Genomic_DNA"/>
</dbReference>
<accession>A0A8S3JBS3</accession>
<sequence>LERTTKSNQKFHATTIVVVVAPRAPSNSNAQLVSIDDPRVNSSHAALRDSNAFVS</sequence>
<reference evidence="1" key="1">
    <citation type="submission" date="2021-02" db="EMBL/GenBank/DDBJ databases">
        <authorList>
            <person name="Nowell W R."/>
        </authorList>
    </citation>
    <scope>NUCLEOTIDE SEQUENCE</scope>
</reference>
<name>A0A8S3JBS3_9BILA</name>
<dbReference type="AlphaFoldDB" id="A0A8S3JBS3"/>
<gene>
    <name evidence="1" type="ORF">GIL414_LOCUS82072</name>
</gene>
<comment type="caution">
    <text evidence="1">The sequence shown here is derived from an EMBL/GenBank/DDBJ whole genome shotgun (WGS) entry which is preliminary data.</text>
</comment>
<feature type="non-terminal residue" evidence="1">
    <location>
        <position position="1"/>
    </location>
</feature>
<organism evidence="1 2">
    <name type="scientific">Rotaria magnacalcarata</name>
    <dbReference type="NCBI Taxonomy" id="392030"/>
    <lineage>
        <taxon>Eukaryota</taxon>
        <taxon>Metazoa</taxon>
        <taxon>Spiralia</taxon>
        <taxon>Gnathifera</taxon>
        <taxon>Rotifera</taxon>
        <taxon>Eurotatoria</taxon>
        <taxon>Bdelloidea</taxon>
        <taxon>Philodinida</taxon>
        <taxon>Philodinidae</taxon>
        <taxon>Rotaria</taxon>
    </lineage>
</organism>
<evidence type="ECO:0000313" key="2">
    <source>
        <dbReference type="Proteomes" id="UP000681720"/>
    </source>
</evidence>
<evidence type="ECO:0000313" key="1">
    <source>
        <dbReference type="EMBL" id="CAF5216787.1"/>
    </source>
</evidence>
<proteinExistence type="predicted"/>
<dbReference type="Proteomes" id="UP000681720">
    <property type="component" value="Unassembled WGS sequence"/>
</dbReference>